<dbReference type="InterPro" id="IPR001647">
    <property type="entry name" value="HTH_TetR"/>
</dbReference>
<dbReference type="SUPFAM" id="SSF46689">
    <property type="entry name" value="Homeodomain-like"/>
    <property type="match status" value="1"/>
</dbReference>
<accession>A0ABT9CJJ1</accession>
<keyword evidence="3" id="KW-0804">Transcription</keyword>
<keyword evidence="7" id="KW-1185">Reference proteome</keyword>
<evidence type="ECO:0000256" key="1">
    <source>
        <dbReference type="ARBA" id="ARBA00023015"/>
    </source>
</evidence>
<name>A0ABT9CJJ1_9PSED</name>
<dbReference type="InterPro" id="IPR050109">
    <property type="entry name" value="HTH-type_TetR-like_transc_reg"/>
</dbReference>
<dbReference type="PROSITE" id="PS50977">
    <property type="entry name" value="HTH_TETR_2"/>
    <property type="match status" value="1"/>
</dbReference>
<dbReference type="EMBL" id="JAUQOO010000001">
    <property type="protein sequence ID" value="MDO7925648.1"/>
    <property type="molecule type" value="Genomic_DNA"/>
</dbReference>
<dbReference type="PANTHER" id="PTHR30055:SF234">
    <property type="entry name" value="HTH-TYPE TRANSCRIPTIONAL REGULATOR BETI"/>
    <property type="match status" value="1"/>
</dbReference>
<sequence>MRSARNILEAAAVLFSEKGIAETSVDDIVLRAGSSKGTFYHHYESKSALLAALRQSVVDEFEADLDAVLETRAGQGPDVRLDAWVSAACDWYIRSADQLHDIAWSNYPGSRWTVGNTRIITGLTDLLVQGQKKGIFVVNNPHSTATFILRGMLGAIDDLILSEKSLKEIKPEMVALARRSVGLP</sequence>
<dbReference type="RefSeq" id="WP_304574047.1">
    <property type="nucleotide sequence ID" value="NZ_JAUQOO010000001.1"/>
</dbReference>
<dbReference type="InterPro" id="IPR009057">
    <property type="entry name" value="Homeodomain-like_sf"/>
</dbReference>
<organism evidence="6 7">
    <name type="scientific">Pseudomonas serbiensis</name>
    <dbReference type="NCBI Taxonomy" id="3064350"/>
    <lineage>
        <taxon>Bacteria</taxon>
        <taxon>Pseudomonadati</taxon>
        <taxon>Pseudomonadota</taxon>
        <taxon>Gammaproteobacteria</taxon>
        <taxon>Pseudomonadales</taxon>
        <taxon>Pseudomonadaceae</taxon>
        <taxon>Pseudomonas</taxon>
    </lineage>
</organism>
<proteinExistence type="predicted"/>
<evidence type="ECO:0000256" key="2">
    <source>
        <dbReference type="ARBA" id="ARBA00023125"/>
    </source>
</evidence>
<keyword evidence="1" id="KW-0805">Transcription regulation</keyword>
<dbReference type="Proteomes" id="UP001223016">
    <property type="component" value="Unassembled WGS sequence"/>
</dbReference>
<evidence type="ECO:0000259" key="5">
    <source>
        <dbReference type="PROSITE" id="PS50977"/>
    </source>
</evidence>
<protein>
    <submittedName>
        <fullName evidence="6">TetR/AcrR family transcriptional regulator</fullName>
    </submittedName>
</protein>
<feature type="domain" description="HTH tetR-type" evidence="5">
    <location>
        <begin position="1"/>
        <end position="61"/>
    </location>
</feature>
<dbReference type="Gene3D" id="1.10.357.10">
    <property type="entry name" value="Tetracycline Repressor, domain 2"/>
    <property type="match status" value="1"/>
</dbReference>
<evidence type="ECO:0000256" key="4">
    <source>
        <dbReference type="PROSITE-ProRule" id="PRU00335"/>
    </source>
</evidence>
<dbReference type="PANTHER" id="PTHR30055">
    <property type="entry name" value="HTH-TYPE TRANSCRIPTIONAL REGULATOR RUTR"/>
    <property type="match status" value="1"/>
</dbReference>
<dbReference type="PRINTS" id="PR00455">
    <property type="entry name" value="HTHTETR"/>
</dbReference>
<dbReference type="Pfam" id="PF00440">
    <property type="entry name" value="TetR_N"/>
    <property type="match status" value="1"/>
</dbReference>
<evidence type="ECO:0000256" key="3">
    <source>
        <dbReference type="ARBA" id="ARBA00023163"/>
    </source>
</evidence>
<reference evidence="6 7" key="1">
    <citation type="submission" date="2023-07" db="EMBL/GenBank/DDBJ databases">
        <title>Identification of four novel Pseudomonas species associated with bacterial leaf spot of cucurbits.</title>
        <authorList>
            <person name="Fullem K.R."/>
        </authorList>
    </citation>
    <scope>NUCLEOTIDE SEQUENCE [LARGE SCALE GENOMIC DNA]</scope>
    <source>
        <strain evidence="6 7">KFB 138</strain>
    </source>
</reference>
<feature type="DNA-binding region" description="H-T-H motif" evidence="4">
    <location>
        <begin position="24"/>
        <end position="43"/>
    </location>
</feature>
<comment type="caution">
    <text evidence="6">The sequence shown here is derived from an EMBL/GenBank/DDBJ whole genome shotgun (WGS) entry which is preliminary data.</text>
</comment>
<gene>
    <name evidence="6" type="ORF">Q6A51_02585</name>
</gene>
<evidence type="ECO:0000313" key="6">
    <source>
        <dbReference type="EMBL" id="MDO7925648.1"/>
    </source>
</evidence>
<evidence type="ECO:0000313" key="7">
    <source>
        <dbReference type="Proteomes" id="UP001223016"/>
    </source>
</evidence>
<keyword evidence="2 4" id="KW-0238">DNA-binding</keyword>